<dbReference type="eggNOG" id="COG4249">
    <property type="taxonomic scope" value="Bacteria"/>
</dbReference>
<reference evidence="4 5" key="1">
    <citation type="submission" date="2017-05" db="EMBL/GenBank/DDBJ databases">
        <title>Streptomyces alboflavus Genome sequencing and assembly.</title>
        <authorList>
            <person name="Wang Y."/>
            <person name="Du B."/>
            <person name="Ding Y."/>
            <person name="Liu H."/>
            <person name="Hou Q."/>
            <person name="Liu K."/>
            <person name="Wang C."/>
            <person name="Yao L."/>
        </authorList>
    </citation>
    <scope>NUCLEOTIDE SEQUENCE [LARGE SCALE GENOMIC DNA]</scope>
    <source>
        <strain evidence="4 5">MDJK44</strain>
    </source>
</reference>
<dbReference type="InterPro" id="IPR036890">
    <property type="entry name" value="HATPase_C_sf"/>
</dbReference>
<protein>
    <submittedName>
        <fullName evidence="4">Peptidase C14 caspase catalytic subunit p20</fullName>
    </submittedName>
</protein>
<proteinExistence type="predicted"/>
<dbReference type="STRING" id="67267.GCA_000716675_00298"/>
<feature type="transmembrane region" description="Helical" evidence="2">
    <location>
        <begin position="1908"/>
        <end position="1929"/>
    </location>
</feature>
<feature type="compositionally biased region" description="Polar residues" evidence="1">
    <location>
        <begin position="1602"/>
        <end position="1614"/>
    </location>
</feature>
<dbReference type="GO" id="GO:0006508">
    <property type="term" value="P:proteolysis"/>
    <property type="evidence" value="ECO:0007669"/>
    <property type="project" value="InterPro"/>
</dbReference>
<dbReference type="PANTHER" id="PTHR22576:SF37">
    <property type="entry name" value="MUCOSA-ASSOCIATED LYMPHOID TISSUE LYMPHOMA TRANSLOCATION PROTEIN 1"/>
    <property type="match status" value="1"/>
</dbReference>
<dbReference type="EMBL" id="CP021748">
    <property type="protein sequence ID" value="ARX82214.1"/>
    <property type="molecule type" value="Genomic_DNA"/>
</dbReference>
<evidence type="ECO:0000256" key="2">
    <source>
        <dbReference type="SAM" id="Phobius"/>
    </source>
</evidence>
<accession>A0A1Z1W730</accession>
<dbReference type="InterPro" id="IPR011600">
    <property type="entry name" value="Pept_C14_caspase"/>
</dbReference>
<dbReference type="InterPro" id="IPR052039">
    <property type="entry name" value="Caspase-related_regulators"/>
</dbReference>
<sequence length="1998" mass="216163">MAPARTALLIGVGHVPAADGLLEPLDDAVDADLRLMNSALQAARYDVTVLHNAGISQIRARIHETARAVPEGGTLLLYFSGHGVRVGDIDYLVPFDAVTPPDGDWQEPYLDSLLPTAISPWLKSSRAGTVLWAIDACRTELPGDDVPFGNSVDNGPPGGGFAVLMGCKAGERSGFTGEGSFFTRGLAEALGPLTPDRSVEDVFANAAARAKAVAHRHGLTQNAHIRYGTNFEDRTKATEICEGRPLLEAWQEAVRTTPLWECAEPRDDDGVQRFKDCLSAFVERSAHTLHLAQSRLPFEDPWADDTYPVRLLCDRLPALLPDGAKLSAVEVAALVAAPFLREAAWAERLSQAAEFGPESLERVPGADAHRRHYEQVGDQYARVARKVAECHARDRPQDAVAVTMWLVHRWVADRFETDDEAVPATCADALATALLGGSAPAPDRVAELSGLMRAAAAGIGLDEPLDDSGTPRDVERGPAKVLLPGGYQPLRMRPLAALLRLAGVLSLDVRTFPEVVAEHLAVSDPVLPQEIVGLVSHPDLLSWQPEGTTLHLDVPCPHQAVHAALVDVAHQADQLATQVADLAGTLPEAEACLLSAVPTRVTDRDLRASQRGGQATYEVPLLRFHLAQTEVRELLMGEQLYGGEPHLALRELYQNAMDACRYRQMRWDYLDSAGPQPAPWRGRISITMGEDARGRYVECRDNGVGMSAEQLKYTFTRAGSRFEQSKAFRREQSRWLRHDQKLRLFPNSRFGIGVFSYFMLADEMTIVTRQVSPDGIPAAQALSVEIPSSGSLFRIQRHEGAGDGLPEGGTRVRLYLRADGTADGLSCVGTLRPLVRVSEFELEVRDLAGAVHEWQPGVLQSRVGLDLIEPLEAVPGVLWWVGEKGGVLCDGITTDVAPYGYVLNLTGLHAGQLSVSRKELQAYDRTWEEHNWRAGAVPLAQWPGLSMEWLWELERQNLPVARVLWREWRGKGVTPAREVDGRHWLDTEGWFHPDQAIATRRHHGSDAGQLAPWRAAALHLTHSSHAASAPRSLVGHPVPEPGDAMLHGSNRNWWHAVDQAAALNMPVAEALLRKRRLRIAHPAVASPAVREGDLDRVPDARDRILAQILAGAGRFIAVEGDHKVSQGRGSLVLASEDAAEPLGDVVARHARWAPLHGESLPPVPAHHQHYVCTQEDVEVLFLRSTNVYGYEDKLRPVTDPRQVLQVQEMTGRGRADILRVLADFAWLGWTAPAADVVRAWAELEPELRLVLSEFTPPAQDGGRTLRWGAAVAMAAHWETDLADASERLARTAAATGLSYERRYAEGDGRVVPCPDTGAIVRELNRVGTHLEDGIGYEALGRAAKGLQYRADIVQVAADLRAAGASLPDQVDLVAEWPTLPLRTRFALSGKEAVYNTEDDPADELTASGLYYTADRLHETLADMWELARQGADRFGLTMPPLPDGLASHRPGSREISALVEQSPVGYVHDIDVDTQYSAAVWKRLTPSALAEYADKLEISPATAYAELAALRPLGALVPELTAAAAAALPTAPLSARDMVALDGNHWLSPTGKAFAPLDLVSIAGRLGEPVPRTLTRVAPFLPLLPDCPPLPAPPDTVPSGRTWRSSPWASTAGSPPSPARWAPGTSRGPPTPPASPRRGSPSACACTPPCSTSISTWTTPHDPAPAALAPVRHRLRGRGPRRGERRVHRRPLARRAHSGAGPLPPLSRPDGHRVPARRARDRGGRGDQGAAGLGRRAARPGAALLRVRAPASAAPGERRVRRVRSQLARAGAGDARPERQPDRHPERHAVTAQSDRRWAELARELEFTQLDELRRQAEGWRTGLTGLTALLAVLVVLKGRDDLNGLPDTARLVASGLVALAFLLLVAGSVLAVRAAHGRLGDRTLLAGQALRRWTEEEVRRVVTSLRWASVCCVAGVVCAAGAIGVAWVETESPKDHLVRVSTTSGERCGEFLGSGRDGVSLRAEGGDAGEGAKAKRVTLPARTVISVTPVGSCGAAK</sequence>
<dbReference type="Gene3D" id="3.40.50.1460">
    <property type="match status" value="1"/>
</dbReference>
<dbReference type="KEGG" id="salf:SMD44_01623"/>
<feature type="domain" description="Caspase family p20" evidence="3">
    <location>
        <begin position="3"/>
        <end position="141"/>
    </location>
</feature>
<feature type="compositionally biased region" description="Basic residues" evidence="1">
    <location>
        <begin position="1671"/>
        <end position="1697"/>
    </location>
</feature>
<gene>
    <name evidence="4" type="ORF">SMD44_01623</name>
</gene>
<dbReference type="InterPro" id="IPR020575">
    <property type="entry name" value="Hsp90_N"/>
</dbReference>
<feature type="transmembrane region" description="Helical" evidence="2">
    <location>
        <begin position="1849"/>
        <end position="1873"/>
    </location>
</feature>
<evidence type="ECO:0000256" key="1">
    <source>
        <dbReference type="SAM" id="MobiDB-lite"/>
    </source>
</evidence>
<evidence type="ECO:0000313" key="5">
    <source>
        <dbReference type="Proteomes" id="UP000195880"/>
    </source>
</evidence>
<feature type="compositionally biased region" description="Pro residues" evidence="1">
    <location>
        <begin position="1585"/>
        <end position="1596"/>
    </location>
</feature>
<dbReference type="Proteomes" id="UP000195880">
    <property type="component" value="Chromosome"/>
</dbReference>
<dbReference type="Pfam" id="PF00656">
    <property type="entry name" value="Peptidase_C14"/>
    <property type="match status" value="1"/>
</dbReference>
<feature type="region of interest" description="Disordered" evidence="1">
    <location>
        <begin position="1585"/>
        <end position="1795"/>
    </location>
</feature>
<keyword evidence="2" id="KW-1133">Transmembrane helix</keyword>
<dbReference type="PANTHER" id="PTHR22576">
    <property type="entry name" value="MUCOSA ASSOCIATED LYMPHOID TISSUE LYMPHOMA TRANSLOCATION PROTEIN 1/PARACASPASE"/>
    <property type="match status" value="1"/>
</dbReference>
<dbReference type="eggNOG" id="COG0326">
    <property type="taxonomic scope" value="Bacteria"/>
</dbReference>
<feature type="compositionally biased region" description="Low complexity" evidence="1">
    <location>
        <begin position="1733"/>
        <end position="1751"/>
    </location>
</feature>
<dbReference type="PRINTS" id="PR00775">
    <property type="entry name" value="HEATSHOCK90"/>
</dbReference>
<dbReference type="InterPro" id="IPR029030">
    <property type="entry name" value="Caspase-like_dom_sf"/>
</dbReference>
<dbReference type="InterPro" id="IPR001309">
    <property type="entry name" value="Pept_C14_p20"/>
</dbReference>
<dbReference type="Pfam" id="PF24401">
    <property type="entry name" value="iHD-CE"/>
    <property type="match status" value="1"/>
</dbReference>
<keyword evidence="2" id="KW-0812">Transmembrane</keyword>
<dbReference type="PROSITE" id="PS50208">
    <property type="entry name" value="CASPASE_P20"/>
    <property type="match status" value="1"/>
</dbReference>
<dbReference type="SUPFAM" id="SSF52129">
    <property type="entry name" value="Caspase-like"/>
    <property type="match status" value="1"/>
</dbReference>
<dbReference type="Gene3D" id="3.30.565.10">
    <property type="entry name" value="Histidine kinase-like ATPase, C-terminal domain"/>
    <property type="match status" value="1"/>
</dbReference>
<keyword evidence="2" id="KW-0472">Membrane</keyword>
<dbReference type="SUPFAM" id="SSF55874">
    <property type="entry name" value="ATPase domain of HSP90 chaperone/DNA topoisomerase II/histidine kinase"/>
    <property type="match status" value="1"/>
</dbReference>
<dbReference type="InterPro" id="IPR056506">
    <property type="entry name" value="iHD-CE"/>
</dbReference>
<organism evidence="4 5">
    <name type="scientific">Streptomyces alboflavus</name>
    <dbReference type="NCBI Taxonomy" id="67267"/>
    <lineage>
        <taxon>Bacteria</taxon>
        <taxon>Bacillati</taxon>
        <taxon>Actinomycetota</taxon>
        <taxon>Actinomycetes</taxon>
        <taxon>Kitasatosporales</taxon>
        <taxon>Streptomycetaceae</taxon>
        <taxon>Streptomyces</taxon>
    </lineage>
</organism>
<evidence type="ECO:0000313" key="4">
    <source>
        <dbReference type="EMBL" id="ARX82214.1"/>
    </source>
</evidence>
<feature type="compositionally biased region" description="Polar residues" evidence="1">
    <location>
        <begin position="1649"/>
        <end position="1659"/>
    </location>
</feature>
<keyword evidence="5" id="KW-1185">Reference proteome</keyword>
<dbReference type="GO" id="GO:0004197">
    <property type="term" value="F:cysteine-type endopeptidase activity"/>
    <property type="evidence" value="ECO:0007669"/>
    <property type="project" value="InterPro"/>
</dbReference>
<feature type="compositionally biased region" description="Basic and acidic residues" evidence="1">
    <location>
        <begin position="1775"/>
        <end position="1795"/>
    </location>
</feature>
<name>A0A1Z1W730_9ACTN</name>
<evidence type="ECO:0000259" key="3">
    <source>
        <dbReference type="PROSITE" id="PS50208"/>
    </source>
</evidence>